<evidence type="ECO:0000313" key="1">
    <source>
        <dbReference type="EMBL" id="RKX68232.1"/>
    </source>
</evidence>
<dbReference type="EMBL" id="QNBD01000304">
    <property type="protein sequence ID" value="RKX68232.1"/>
    <property type="molecule type" value="Genomic_DNA"/>
</dbReference>
<dbReference type="Proteomes" id="UP000271125">
    <property type="component" value="Unassembled WGS sequence"/>
</dbReference>
<evidence type="ECO:0000313" key="2">
    <source>
        <dbReference type="Proteomes" id="UP000271125"/>
    </source>
</evidence>
<reference evidence="1 2" key="1">
    <citation type="submission" date="2018-06" db="EMBL/GenBank/DDBJ databases">
        <title>Extensive metabolic versatility and redundancy in microbially diverse, dynamic hydrothermal sediments.</title>
        <authorList>
            <person name="Dombrowski N."/>
            <person name="Teske A."/>
            <person name="Baker B.J."/>
        </authorList>
    </citation>
    <scope>NUCLEOTIDE SEQUENCE [LARGE SCALE GENOMIC DNA]</scope>
    <source>
        <strain evidence="1">B10_G13</strain>
    </source>
</reference>
<proteinExistence type="predicted"/>
<organism evidence="1 2">
    <name type="scientific">candidate division TA06 bacterium</name>
    <dbReference type="NCBI Taxonomy" id="2250710"/>
    <lineage>
        <taxon>Bacteria</taxon>
        <taxon>Bacteria division TA06</taxon>
    </lineage>
</organism>
<dbReference type="AlphaFoldDB" id="A0A660SCD2"/>
<sequence length="156" mass="18268">MKITIEISNLDIRKRIKQFTKGKYNVDMIFKLRDSECIKIYFRNGKCLNEKILDDLIENKPDEGIVEIDIIDEESIKFYIGEIEKILKANSIVENYTIDTKNKNRFFEEIGFMNYLALIFEKGFNLLVRYKTLYINVDGVGDMGRALSIVKAIQHV</sequence>
<protein>
    <submittedName>
        <fullName evidence="1">Uncharacterized protein</fullName>
    </submittedName>
</protein>
<comment type="caution">
    <text evidence="1">The sequence shown here is derived from an EMBL/GenBank/DDBJ whole genome shotgun (WGS) entry which is preliminary data.</text>
</comment>
<gene>
    <name evidence="1" type="ORF">DRP43_06040</name>
</gene>
<name>A0A660SCD2_UNCT6</name>
<accession>A0A660SCD2</accession>